<evidence type="ECO:0000313" key="3">
    <source>
        <dbReference type="WBParaSite" id="PSU_v2.g5025.t1"/>
    </source>
</evidence>
<dbReference type="PANTHER" id="PTHR21325:SF31">
    <property type="entry name" value="GH22081P-RELATED"/>
    <property type="match status" value="1"/>
</dbReference>
<dbReference type="WBParaSite" id="PSU_v2.g5025.t1">
    <property type="protein sequence ID" value="PSU_v2.g5025.t1"/>
    <property type="gene ID" value="PSU_v2.g5025"/>
</dbReference>
<accession>A0A914YY47</accession>
<organism evidence="2 3">
    <name type="scientific">Panagrolaimus superbus</name>
    <dbReference type="NCBI Taxonomy" id="310955"/>
    <lineage>
        <taxon>Eukaryota</taxon>
        <taxon>Metazoa</taxon>
        <taxon>Ecdysozoa</taxon>
        <taxon>Nematoda</taxon>
        <taxon>Chromadorea</taxon>
        <taxon>Rhabditida</taxon>
        <taxon>Tylenchina</taxon>
        <taxon>Panagrolaimomorpha</taxon>
        <taxon>Panagrolaimoidea</taxon>
        <taxon>Panagrolaimidae</taxon>
        <taxon>Panagrolaimus</taxon>
    </lineage>
</organism>
<sequence length="111" mass="11461">MTAWIHGLFFLVIFVGLGCSLKDLGAPTFNCPGLMAPSATVPSSVHALRPADIKVVAALGDSLTAANGAGAPKEDAVAILLQYRGLAFQGGGDKGINEHVTIPRKVSIFKC</sequence>
<feature type="chain" id="PRO_5037332479" evidence="1">
    <location>
        <begin position="21"/>
        <end position="111"/>
    </location>
</feature>
<dbReference type="GO" id="GO:0004620">
    <property type="term" value="F:phospholipase activity"/>
    <property type="evidence" value="ECO:0007669"/>
    <property type="project" value="InterPro"/>
</dbReference>
<dbReference type="InterPro" id="IPR038885">
    <property type="entry name" value="PLB1"/>
</dbReference>
<name>A0A914YY47_9BILA</name>
<dbReference type="Proteomes" id="UP000887577">
    <property type="component" value="Unplaced"/>
</dbReference>
<dbReference type="AlphaFoldDB" id="A0A914YY47"/>
<dbReference type="PANTHER" id="PTHR21325">
    <property type="entry name" value="PHOSPHOLIPASE B, PLB1"/>
    <property type="match status" value="1"/>
</dbReference>
<proteinExistence type="predicted"/>
<keyword evidence="1" id="KW-0732">Signal</keyword>
<protein>
    <submittedName>
        <fullName evidence="3">Uncharacterized protein</fullName>
    </submittedName>
</protein>
<dbReference type="GO" id="GO:0006644">
    <property type="term" value="P:phospholipid metabolic process"/>
    <property type="evidence" value="ECO:0007669"/>
    <property type="project" value="TreeGrafter"/>
</dbReference>
<reference evidence="3" key="1">
    <citation type="submission" date="2022-11" db="UniProtKB">
        <authorList>
            <consortium name="WormBaseParasite"/>
        </authorList>
    </citation>
    <scope>IDENTIFICATION</scope>
</reference>
<evidence type="ECO:0000313" key="2">
    <source>
        <dbReference type="Proteomes" id="UP000887577"/>
    </source>
</evidence>
<evidence type="ECO:0000256" key="1">
    <source>
        <dbReference type="SAM" id="SignalP"/>
    </source>
</evidence>
<keyword evidence="2" id="KW-1185">Reference proteome</keyword>
<feature type="signal peptide" evidence="1">
    <location>
        <begin position="1"/>
        <end position="20"/>
    </location>
</feature>